<organism evidence="2">
    <name type="scientific">Schistocephalus solidus</name>
    <name type="common">Tapeworm</name>
    <dbReference type="NCBI Taxonomy" id="70667"/>
    <lineage>
        <taxon>Eukaryota</taxon>
        <taxon>Metazoa</taxon>
        <taxon>Spiralia</taxon>
        <taxon>Lophotrochozoa</taxon>
        <taxon>Platyhelminthes</taxon>
        <taxon>Cestoda</taxon>
        <taxon>Eucestoda</taxon>
        <taxon>Diphyllobothriidea</taxon>
        <taxon>Diphyllobothriidae</taxon>
        <taxon>Schistocephalus</taxon>
    </lineage>
</organism>
<dbReference type="EMBL" id="GEEE01002275">
    <property type="protein sequence ID" value="JAP60950.1"/>
    <property type="molecule type" value="Transcribed_RNA"/>
</dbReference>
<dbReference type="AlphaFoldDB" id="A0A0V0J5R1"/>
<feature type="region of interest" description="Disordered" evidence="1">
    <location>
        <begin position="904"/>
        <end position="923"/>
    </location>
</feature>
<feature type="compositionally biased region" description="Polar residues" evidence="1">
    <location>
        <begin position="904"/>
        <end position="916"/>
    </location>
</feature>
<name>A0A0V0J5R1_SCHSO</name>
<accession>A0A0V0J5R1</accession>
<reference evidence="2" key="1">
    <citation type="submission" date="2016-01" db="EMBL/GenBank/DDBJ databases">
        <title>Reference transcriptome for the parasite Schistocephalus solidus: insights into the molecular evolution of parasitism.</title>
        <authorList>
            <person name="Hebert F.O."/>
            <person name="Grambauer S."/>
            <person name="Barber I."/>
            <person name="Landry C.R."/>
            <person name="Aubin-Horth N."/>
        </authorList>
    </citation>
    <scope>NUCLEOTIDE SEQUENCE</scope>
</reference>
<evidence type="ECO:0000313" key="2">
    <source>
        <dbReference type="EMBL" id="JAP60950.1"/>
    </source>
</evidence>
<evidence type="ECO:0000256" key="1">
    <source>
        <dbReference type="SAM" id="MobiDB-lite"/>
    </source>
</evidence>
<sequence length="923" mass="102129">MVDDAVSALPFETKPTTFGKEIQTNIPVLETTQSQTKMPSMSSTITSDFFSHISPVRMDSTVVQASLQPSLTSHIEVLRCQTPEVPRVIAPVFVDSAIQSLQPSFSSLGVQIEGMEEPPAVIAPVVAPFVKSAPPLEPADNEDRGCDAVSGPQYSDAFVQSPQTVTPLLTSSCQSECITRPTYVYVTAQCVNIGTSDLAEPSKTLNVPADFLVFRKAQTATQVYAVQGTQVAVPSQYGKKLQVSPEPLHFTLCQTRPFDYVDSRPRLQTDMFVQVELPAKRPPCRGVRIQAGLPATAPRVQVQKRDECVQSSPVAMVGTTQTFDQDETPVIRVVEQPKVEAAPPSKPKDDDNIFSFTRETVARVTRGGSRKSSGLIPYKTQVFASPKQMSASMPAQLNVRVDGVNTTISTTEQLTYQQAPISSNLPRRYATRLRSPTSRNFYTRRNRSVENIDGYESYINQGMSRNFVSDYELYTGNTCEHCSEHARVQQSGVEQSCAAMLDAYVRRLGYETVHRTLVEVARALELEELEVTSYASHYSSKRPRLQDARTQYTSTTSLMNVYPGYCTPSPFSERSYKSNKSIQEGNSFVQWTRLPPGEQVSIVYQSELSAEESFLLFGEDGTDSTERVGKRLLGWVQKAEPLTKYHPDTVWPRQETSSDEFMKSRALSAYCSDAELQESRIKTNYSAYDAFTLVSWKANDRGDGRLELSTLGRLLRLTLVGARLPGSGDIISAAEAFYRGILRIVYFDEQNSNILSLPAAINTGNVIVEKQYPPGVGIALRGDQDRYPVEAEVVWTTPELRYRSYKVKYIRKSETEKIDVLTALDEGIIDQYSGEIVNVSLGLSTAMGEPIHEARESSVGSGDTVLRRQKPERFSINEAILNDILNVEFDGQETIAPVAVTTEGTQDFNGSKSGSGELSEVDI</sequence>
<proteinExistence type="predicted"/>
<protein>
    <submittedName>
        <fullName evidence="2">Uncharacterized protein</fullName>
    </submittedName>
</protein>
<gene>
    <name evidence="2" type="ORF">TR147007</name>
</gene>